<dbReference type="PANTHER" id="PTHR23155">
    <property type="entry name" value="DISEASE RESISTANCE PROTEIN RP"/>
    <property type="match status" value="1"/>
</dbReference>
<dbReference type="CDD" id="cd14798">
    <property type="entry name" value="RX-CC_like"/>
    <property type="match status" value="1"/>
</dbReference>
<dbReference type="PRINTS" id="PR00364">
    <property type="entry name" value="DISEASERSIST"/>
</dbReference>
<dbReference type="InterPro" id="IPR027417">
    <property type="entry name" value="P-loop_NTPase"/>
</dbReference>
<dbReference type="Proteomes" id="UP000694853">
    <property type="component" value="Unplaced"/>
</dbReference>
<dbReference type="FunFam" id="3.40.50.300:FF:001091">
    <property type="entry name" value="Probable disease resistance protein At1g61300"/>
    <property type="match status" value="1"/>
</dbReference>
<dbReference type="InterPro" id="IPR041118">
    <property type="entry name" value="Rx_N"/>
</dbReference>
<dbReference type="SUPFAM" id="SSF52058">
    <property type="entry name" value="L domain-like"/>
    <property type="match status" value="1"/>
</dbReference>
<evidence type="ECO:0000256" key="1">
    <source>
        <dbReference type="ARBA" id="ARBA00022737"/>
    </source>
</evidence>
<reference evidence="9" key="2">
    <citation type="submission" date="2025-08" db="UniProtKB">
        <authorList>
            <consortium name="RefSeq"/>
        </authorList>
    </citation>
    <scope>IDENTIFICATION</scope>
    <source>
        <tissue evidence="9">Young leaves</tissue>
    </source>
</reference>
<evidence type="ECO:0000259" key="4">
    <source>
        <dbReference type="Pfam" id="PF00931"/>
    </source>
</evidence>
<keyword evidence="2" id="KW-0547">Nucleotide-binding</keyword>
<dbReference type="GO" id="GO:0098542">
    <property type="term" value="P:defense response to other organism"/>
    <property type="evidence" value="ECO:0007669"/>
    <property type="project" value="TreeGrafter"/>
</dbReference>
<dbReference type="InterPro" id="IPR032675">
    <property type="entry name" value="LRR_dom_sf"/>
</dbReference>
<dbReference type="Gene3D" id="1.10.8.430">
    <property type="entry name" value="Helical domain of apoptotic protease-activating factors"/>
    <property type="match status" value="1"/>
</dbReference>
<evidence type="ECO:0000256" key="2">
    <source>
        <dbReference type="ARBA" id="ARBA00022741"/>
    </source>
</evidence>
<dbReference type="FunFam" id="1.10.10.10:FF:000322">
    <property type="entry name" value="Probable disease resistance protein At1g63360"/>
    <property type="match status" value="1"/>
</dbReference>
<feature type="domain" description="NB-ARC" evidence="4">
    <location>
        <begin position="181"/>
        <end position="356"/>
    </location>
</feature>
<dbReference type="Pfam" id="PF23598">
    <property type="entry name" value="LRR_14"/>
    <property type="match status" value="1"/>
</dbReference>
<dbReference type="OrthoDB" id="1419574at2759"/>
<dbReference type="GO" id="GO:0043531">
    <property type="term" value="F:ADP binding"/>
    <property type="evidence" value="ECO:0007669"/>
    <property type="project" value="InterPro"/>
</dbReference>
<organism evidence="8 9">
    <name type="scientific">Abrus precatorius</name>
    <name type="common">Indian licorice</name>
    <name type="synonym">Glycine abrus</name>
    <dbReference type="NCBI Taxonomy" id="3816"/>
    <lineage>
        <taxon>Eukaryota</taxon>
        <taxon>Viridiplantae</taxon>
        <taxon>Streptophyta</taxon>
        <taxon>Embryophyta</taxon>
        <taxon>Tracheophyta</taxon>
        <taxon>Spermatophyta</taxon>
        <taxon>Magnoliopsida</taxon>
        <taxon>eudicotyledons</taxon>
        <taxon>Gunneridae</taxon>
        <taxon>Pentapetalae</taxon>
        <taxon>rosids</taxon>
        <taxon>fabids</taxon>
        <taxon>Fabales</taxon>
        <taxon>Fabaceae</taxon>
        <taxon>Papilionoideae</taxon>
        <taxon>50 kb inversion clade</taxon>
        <taxon>NPAAA clade</taxon>
        <taxon>indigoferoid/millettioid clade</taxon>
        <taxon>Abreae</taxon>
        <taxon>Abrus</taxon>
    </lineage>
</organism>
<keyword evidence="1" id="KW-0677">Repeat</keyword>
<dbReference type="Pfam" id="PF23559">
    <property type="entry name" value="WHD_DRP"/>
    <property type="match status" value="1"/>
</dbReference>
<evidence type="ECO:0000313" key="9">
    <source>
        <dbReference type="RefSeq" id="XP_027341126.1"/>
    </source>
</evidence>
<dbReference type="Pfam" id="PF00931">
    <property type="entry name" value="NB-ARC"/>
    <property type="match status" value="1"/>
</dbReference>
<keyword evidence="3" id="KW-0611">Plant defense</keyword>
<evidence type="ECO:0000256" key="3">
    <source>
        <dbReference type="ARBA" id="ARBA00022821"/>
    </source>
</evidence>
<dbReference type="Gene3D" id="3.40.50.300">
    <property type="entry name" value="P-loop containing nucleotide triphosphate hydrolases"/>
    <property type="match status" value="1"/>
</dbReference>
<name>A0A8B8KBM3_ABRPR</name>
<feature type="domain" description="Disease resistance protein winged helix" evidence="6">
    <location>
        <begin position="444"/>
        <end position="515"/>
    </location>
</feature>
<dbReference type="Gene3D" id="1.10.10.10">
    <property type="entry name" value="Winged helix-like DNA-binding domain superfamily/Winged helix DNA-binding domain"/>
    <property type="match status" value="1"/>
</dbReference>
<dbReference type="RefSeq" id="XP_027341126.1">
    <property type="nucleotide sequence ID" value="XM_027485325.1"/>
</dbReference>
<evidence type="ECO:0000313" key="8">
    <source>
        <dbReference type="Proteomes" id="UP000694853"/>
    </source>
</evidence>
<dbReference type="Gene3D" id="1.20.5.4130">
    <property type="match status" value="1"/>
</dbReference>
<dbReference type="InterPro" id="IPR036388">
    <property type="entry name" value="WH-like_DNA-bd_sf"/>
</dbReference>
<dbReference type="InterPro" id="IPR002182">
    <property type="entry name" value="NB-ARC"/>
</dbReference>
<dbReference type="InterPro" id="IPR058922">
    <property type="entry name" value="WHD_DRP"/>
</dbReference>
<dbReference type="KEGG" id="aprc:113854368"/>
<evidence type="ECO:0000259" key="6">
    <source>
        <dbReference type="Pfam" id="PF23559"/>
    </source>
</evidence>
<dbReference type="InterPro" id="IPR044974">
    <property type="entry name" value="Disease_R_plants"/>
</dbReference>
<dbReference type="Gene3D" id="3.80.10.10">
    <property type="entry name" value="Ribonuclease Inhibitor"/>
    <property type="match status" value="1"/>
</dbReference>
<dbReference type="InterPro" id="IPR055414">
    <property type="entry name" value="LRR_R13L4/SHOC2-like"/>
</dbReference>
<evidence type="ECO:0000259" key="7">
    <source>
        <dbReference type="Pfam" id="PF23598"/>
    </source>
</evidence>
<feature type="domain" description="Disease resistance R13L4/SHOC-2-like LRR" evidence="7">
    <location>
        <begin position="562"/>
        <end position="692"/>
    </location>
</feature>
<dbReference type="GeneID" id="113854368"/>
<dbReference type="SUPFAM" id="SSF52540">
    <property type="entry name" value="P-loop containing nucleoside triphosphate hydrolases"/>
    <property type="match status" value="1"/>
</dbReference>
<reference evidence="8" key="1">
    <citation type="journal article" date="2019" name="Toxins">
        <title>Detection of Abrin-Like and Prepropulchellin-Like Toxin Genes and Transcripts Using Whole Genome Sequencing and Full-Length Transcript Sequencing of Abrus precatorius.</title>
        <authorList>
            <person name="Hovde B.T."/>
            <person name="Daligault H.E."/>
            <person name="Hanschen E.R."/>
            <person name="Kunde Y.A."/>
            <person name="Johnson M.B."/>
            <person name="Starkenburg S.R."/>
            <person name="Johnson S.L."/>
        </authorList>
    </citation>
    <scope>NUCLEOTIDE SEQUENCE [LARGE SCALE GENOMIC DNA]</scope>
</reference>
<dbReference type="PANTHER" id="PTHR23155:SF1052">
    <property type="entry name" value="DISEASE RESISTANCE PROTEIN RPM1"/>
    <property type="match status" value="1"/>
</dbReference>
<protein>
    <submittedName>
        <fullName evidence="9">Disease resistance protein RPM1-like</fullName>
    </submittedName>
</protein>
<evidence type="ECO:0000259" key="5">
    <source>
        <dbReference type="Pfam" id="PF18052"/>
    </source>
</evidence>
<dbReference type="AlphaFoldDB" id="A0A8B8KBM3"/>
<feature type="domain" description="Disease resistance N-terminal" evidence="5">
    <location>
        <begin position="6"/>
        <end position="94"/>
    </location>
</feature>
<dbReference type="InterPro" id="IPR038005">
    <property type="entry name" value="RX-like_CC"/>
</dbReference>
<dbReference type="InterPro" id="IPR042197">
    <property type="entry name" value="Apaf_helical"/>
</dbReference>
<keyword evidence="8" id="KW-1185">Reference proteome</keyword>
<sequence>MAEKGVSFARDRLIPFFTEAAYMIRGVPYEVSDLNNELEMIQAFVQDADRMIEAEEDSRNEEIKRRLRVLIEESFHLEDVIDEYMIYEKQQPWNPGCAAVACEPIKFIKTMIFRLQMSYKIRDMKSHLRAINESSSCDHGFKISAYVDQGQCSSGENRNNPWQRLRVAPLYMNEDEIVGFEAPKKELIDLLVKGWAERTVICVVGMGGLGKTTLAKSVFDNKVVVENFECAAWITVSQSYTEEGLLKDMLLRFCKRSNEALRNISTLERGLLIEELRNYLRRKRYVVFFDDVWDPYFWNVIEFAALDNSLGSRILITTRNVDVAMSCQSSSFVHIHELKPLSRKESLRLFHKKAFQFEPNGCCPTELEGISSEIVAKCEDNPLVIVSVAGLLSCKAKDDFEHFSQNLSSELKKNSFFSGITKIISLSYDDLPHYLKSCFLYFGMYPGDYEVESNRIIWQWIAEGFVKPEAGKTLEEVAKHYLTELVNRSLVQVSSFATDGKVKVCHIHNLIREMILIKFKDLRFCQYISDEIDQSVLSGRITRRLSLATSSYDLIGSIESSHVRSLLFFTNEELHEYFVREIITKYRLLKVLDFENARLYCVPDNLGNLHQLKYLSFRNTRVESLPKSIGMLQNLETLDLRQTGVHEMPKEISKLKKLQHLLANRMSLILLRDCIGGMTSLQTLHEVRIDHDGVDLIRVRNAFGVEEVGLD</sequence>
<dbReference type="Pfam" id="PF18052">
    <property type="entry name" value="Rx_N"/>
    <property type="match status" value="1"/>
</dbReference>
<gene>
    <name evidence="9" type="primary">LOC113854368</name>
</gene>
<accession>A0A8B8KBM3</accession>
<proteinExistence type="predicted"/>